<gene>
    <name evidence="3" type="ORF">IQ236_08675</name>
</gene>
<dbReference type="Pfam" id="PF26355">
    <property type="entry name" value="HTH_VMAP-M9"/>
    <property type="match status" value="1"/>
</dbReference>
<keyword evidence="3" id="KW-0067">ATP-binding</keyword>
<accession>A0ABR9UA37</accession>
<evidence type="ECO:0000259" key="2">
    <source>
        <dbReference type="Pfam" id="PF26355"/>
    </source>
</evidence>
<evidence type="ECO:0000313" key="3">
    <source>
        <dbReference type="EMBL" id="MBE9143297.1"/>
    </source>
</evidence>
<dbReference type="InterPro" id="IPR002182">
    <property type="entry name" value="NB-ARC"/>
</dbReference>
<dbReference type="Gene3D" id="3.40.50.300">
    <property type="entry name" value="P-loop containing nucleotide triphosphate hydrolases"/>
    <property type="match status" value="1"/>
</dbReference>
<protein>
    <submittedName>
        <fullName evidence="3">ATP-binding protein</fullName>
    </submittedName>
</protein>
<name>A0ABR9UA37_9CYAN</name>
<dbReference type="SUPFAM" id="SSF52540">
    <property type="entry name" value="P-loop containing nucleoside triphosphate hydrolases"/>
    <property type="match status" value="1"/>
</dbReference>
<reference evidence="3 4" key="1">
    <citation type="submission" date="2020-10" db="EMBL/GenBank/DDBJ databases">
        <authorList>
            <person name="Castelo-Branco R."/>
            <person name="Eusebio N."/>
            <person name="Adriana R."/>
            <person name="Vieira A."/>
            <person name="Brugerolle De Fraissinette N."/>
            <person name="Rezende De Castro R."/>
            <person name="Schneider M.P."/>
            <person name="Vasconcelos V."/>
            <person name="Leao P.N."/>
        </authorList>
    </citation>
    <scope>NUCLEOTIDE SEQUENCE [LARGE SCALE GENOMIC DNA]</scope>
    <source>
        <strain evidence="3 4">LEGE 06226</strain>
    </source>
</reference>
<dbReference type="PANTHER" id="PTHR36766">
    <property type="entry name" value="PLANT BROAD-SPECTRUM MILDEW RESISTANCE PROTEIN RPW8"/>
    <property type="match status" value="1"/>
</dbReference>
<sequence length="458" mass="52805">MTVTEALQLANELVFAQTGKHLDDLQEEVLKGLWQGQTYKTIAEESNRSESRVKDIGHKLLHILSEQLGEDIKKSNFRSTIERTNITSSPSSKIVEINHNFNFCSHNFHNNTKELLSDKLSNTSPVFHDLTIAPKITYFYDRTTELNTLSHWLIDQNTRLISVLGFTGIGKTTLVKQCVDLHLQSFDIIIWKNIKLSPSLDHILTEILTFINPDSILTDNKLTQILNLFRDKKCLIILDDVQELLMKGQFAGHYQSEYRDYQTFFSMMTETEHKSSLILISQEKCQEMISLDQELYPVQCLELEGLQDIKILRNYGLPDQDSWSRLIELYEGNPIYLKDIVGLIKKIFGGKISEFLTENSLILTESIKFRLNLIFERLSLVEQEILIEISQDNHPVSREQLRERLSLSSIDLINGLDSLNKRYLIKIIEADQILFSVSPVIQQYIKVCCSETGFLNKV</sequence>
<evidence type="ECO:0000259" key="1">
    <source>
        <dbReference type="Pfam" id="PF00931"/>
    </source>
</evidence>
<dbReference type="RefSeq" id="WP_193868889.1">
    <property type="nucleotide sequence ID" value="NZ_JADEWU010000014.1"/>
</dbReference>
<dbReference type="InterPro" id="IPR027417">
    <property type="entry name" value="P-loop_NTPase"/>
</dbReference>
<dbReference type="Proteomes" id="UP000640725">
    <property type="component" value="Unassembled WGS sequence"/>
</dbReference>
<dbReference type="EMBL" id="JADEWU010000014">
    <property type="protein sequence ID" value="MBE9143297.1"/>
    <property type="molecule type" value="Genomic_DNA"/>
</dbReference>
<dbReference type="PRINTS" id="PR00364">
    <property type="entry name" value="DISEASERSIST"/>
</dbReference>
<feature type="domain" description="vWA-MoxR associated protein N-terminal HTH" evidence="2">
    <location>
        <begin position="1"/>
        <end position="83"/>
    </location>
</feature>
<keyword evidence="3" id="KW-0547">Nucleotide-binding</keyword>
<proteinExistence type="predicted"/>
<dbReference type="InterPro" id="IPR013324">
    <property type="entry name" value="RNA_pol_sigma_r3/r4-like"/>
</dbReference>
<dbReference type="InterPro" id="IPR058651">
    <property type="entry name" value="HTH_VMAP-M9"/>
</dbReference>
<dbReference type="SUPFAM" id="SSF88659">
    <property type="entry name" value="Sigma3 and sigma4 domains of RNA polymerase sigma factors"/>
    <property type="match status" value="1"/>
</dbReference>
<dbReference type="GO" id="GO:0005524">
    <property type="term" value="F:ATP binding"/>
    <property type="evidence" value="ECO:0007669"/>
    <property type="project" value="UniProtKB-KW"/>
</dbReference>
<keyword evidence="4" id="KW-1185">Reference proteome</keyword>
<evidence type="ECO:0000313" key="4">
    <source>
        <dbReference type="Proteomes" id="UP000640725"/>
    </source>
</evidence>
<dbReference type="PANTHER" id="PTHR36766:SF64">
    <property type="entry name" value="OS12G0206100 PROTEIN"/>
    <property type="match status" value="1"/>
</dbReference>
<comment type="caution">
    <text evidence="3">The sequence shown here is derived from an EMBL/GenBank/DDBJ whole genome shotgun (WGS) entry which is preliminary data.</text>
</comment>
<dbReference type="Pfam" id="PF00931">
    <property type="entry name" value="NB-ARC"/>
    <property type="match status" value="1"/>
</dbReference>
<feature type="domain" description="NB-ARC" evidence="1">
    <location>
        <begin position="143"/>
        <end position="243"/>
    </location>
</feature>
<organism evidence="3 4">
    <name type="scientific">Planktothrix mougeotii LEGE 06226</name>
    <dbReference type="NCBI Taxonomy" id="1828728"/>
    <lineage>
        <taxon>Bacteria</taxon>
        <taxon>Bacillati</taxon>
        <taxon>Cyanobacteriota</taxon>
        <taxon>Cyanophyceae</taxon>
        <taxon>Oscillatoriophycideae</taxon>
        <taxon>Oscillatoriales</taxon>
        <taxon>Microcoleaceae</taxon>
        <taxon>Planktothrix</taxon>
    </lineage>
</organism>